<sequence length="129" mass="14438">MTYDLNYVKEQVRRAIETAPTSIDVTRDEWVSDGYGGKKRDSKGSIVLSGATCLFDNTTAPDLLSNATDAGRIFAQNGVRIFIMYDDGSKIKPADTVKIIQSGRRYRVVEVHNILEQNIVIELKLEVKD</sequence>
<organism evidence="1">
    <name type="scientific">Siphoviridae sp. ctaDn21</name>
    <dbReference type="NCBI Taxonomy" id="2825563"/>
    <lineage>
        <taxon>Viruses</taxon>
        <taxon>Duplodnaviria</taxon>
        <taxon>Heunggongvirae</taxon>
        <taxon>Uroviricota</taxon>
        <taxon>Caudoviricetes</taxon>
    </lineage>
</organism>
<proteinExistence type="predicted"/>
<evidence type="ECO:0000313" key="1">
    <source>
        <dbReference type="EMBL" id="DAF98311.1"/>
    </source>
</evidence>
<reference evidence="1" key="1">
    <citation type="journal article" date="2021" name="Proc. Natl. Acad. Sci. U.S.A.">
        <title>A Catalog of Tens of Thousands of Viruses from Human Metagenomes Reveals Hidden Associations with Chronic Diseases.</title>
        <authorList>
            <person name="Tisza M.J."/>
            <person name="Buck C.B."/>
        </authorList>
    </citation>
    <scope>NUCLEOTIDE SEQUENCE</scope>
    <source>
        <strain evidence="1">CtaDn21</strain>
    </source>
</reference>
<protein>
    <submittedName>
        <fullName evidence="1">Uncharacterized protein</fullName>
    </submittedName>
</protein>
<dbReference type="EMBL" id="BK016144">
    <property type="protein sequence ID" value="DAF98311.1"/>
    <property type="molecule type" value="Genomic_DNA"/>
</dbReference>
<name>A0A8S5UV04_9CAUD</name>
<accession>A0A8S5UV04</accession>